<dbReference type="InterPro" id="IPR003591">
    <property type="entry name" value="Leu-rich_rpt_typical-subtyp"/>
</dbReference>
<dbReference type="PRINTS" id="PR00364">
    <property type="entry name" value="DISEASERSIST"/>
</dbReference>
<reference evidence="8 9" key="1">
    <citation type="journal article" date="2018" name="Science">
        <title>The opium poppy genome and morphinan production.</title>
        <authorList>
            <person name="Guo L."/>
            <person name="Winzer T."/>
            <person name="Yang X."/>
            <person name="Li Y."/>
            <person name="Ning Z."/>
            <person name="He Z."/>
            <person name="Teodor R."/>
            <person name="Lu Y."/>
            <person name="Bowser T.A."/>
            <person name="Graham I.A."/>
            <person name="Ye K."/>
        </authorList>
    </citation>
    <scope>NUCLEOTIDE SEQUENCE [LARGE SCALE GENOMIC DNA]</scope>
    <source>
        <strain evidence="9">cv. HN1</strain>
        <tissue evidence="8">Leaves</tissue>
    </source>
</reference>
<dbReference type="GO" id="GO:0043531">
    <property type="term" value="F:ADP binding"/>
    <property type="evidence" value="ECO:0007669"/>
    <property type="project" value="InterPro"/>
</dbReference>
<dbReference type="SMART" id="SM00369">
    <property type="entry name" value="LRR_TYP"/>
    <property type="match status" value="3"/>
</dbReference>
<dbReference type="Gene3D" id="1.10.10.10">
    <property type="entry name" value="Winged helix-like DNA-binding domain superfamily/Winged helix DNA-binding domain"/>
    <property type="match status" value="1"/>
</dbReference>
<gene>
    <name evidence="8" type="ORF">C5167_041130</name>
</gene>
<protein>
    <submittedName>
        <fullName evidence="8">Uncharacterized protein</fullName>
    </submittedName>
</protein>
<evidence type="ECO:0000313" key="9">
    <source>
        <dbReference type="Proteomes" id="UP000316621"/>
    </source>
</evidence>
<dbReference type="InterPro" id="IPR050905">
    <property type="entry name" value="Plant_NBS-LRR"/>
</dbReference>
<proteinExistence type="inferred from homology"/>
<evidence type="ECO:0000256" key="3">
    <source>
        <dbReference type="ARBA" id="ARBA00022737"/>
    </source>
</evidence>
<name>A0A4Y7IL43_PAPSO</name>
<dbReference type="Gene3D" id="1.10.8.430">
    <property type="entry name" value="Helical domain of apoptotic protease-activating factors"/>
    <property type="match status" value="1"/>
</dbReference>
<dbReference type="SUPFAM" id="SSF52540">
    <property type="entry name" value="P-loop containing nucleoside triphosphate hydrolases"/>
    <property type="match status" value="1"/>
</dbReference>
<dbReference type="InterPro" id="IPR057135">
    <property type="entry name" value="At4g27190-like_LRR"/>
</dbReference>
<evidence type="ECO:0000259" key="7">
    <source>
        <dbReference type="Pfam" id="PF23247"/>
    </source>
</evidence>
<keyword evidence="3" id="KW-0677">Repeat</keyword>
<keyword evidence="5" id="KW-0547">Nucleotide-binding</keyword>
<evidence type="ECO:0000256" key="2">
    <source>
        <dbReference type="ARBA" id="ARBA00022614"/>
    </source>
</evidence>
<dbReference type="InterPro" id="IPR032675">
    <property type="entry name" value="LRR_dom_sf"/>
</dbReference>
<keyword evidence="9" id="KW-1185">Reference proteome</keyword>
<dbReference type="InterPro" id="IPR002182">
    <property type="entry name" value="NB-ARC"/>
</dbReference>
<comment type="similarity">
    <text evidence="1">Belongs to the disease resistance NB-LRR family.</text>
</comment>
<organism evidence="8 9">
    <name type="scientific">Papaver somniferum</name>
    <name type="common">Opium poppy</name>
    <dbReference type="NCBI Taxonomy" id="3469"/>
    <lineage>
        <taxon>Eukaryota</taxon>
        <taxon>Viridiplantae</taxon>
        <taxon>Streptophyta</taxon>
        <taxon>Embryophyta</taxon>
        <taxon>Tracheophyta</taxon>
        <taxon>Spermatophyta</taxon>
        <taxon>Magnoliopsida</taxon>
        <taxon>Ranunculales</taxon>
        <taxon>Papaveraceae</taxon>
        <taxon>Papaveroideae</taxon>
        <taxon>Papaver</taxon>
    </lineage>
</organism>
<dbReference type="GO" id="GO:0006952">
    <property type="term" value="P:defense response"/>
    <property type="evidence" value="ECO:0007669"/>
    <property type="project" value="UniProtKB-KW"/>
</dbReference>
<dbReference type="InterPro" id="IPR036388">
    <property type="entry name" value="WH-like_DNA-bd_sf"/>
</dbReference>
<dbReference type="AlphaFoldDB" id="A0A4Y7IL43"/>
<accession>A0A4Y7IL43</accession>
<keyword evidence="4" id="KW-0611">Plant defense</keyword>
<dbReference type="GO" id="GO:0005524">
    <property type="term" value="F:ATP binding"/>
    <property type="evidence" value="ECO:0007669"/>
    <property type="project" value="UniProtKB-KW"/>
</dbReference>
<sequence>MADWIVTPTVEIIKCFVSPIKLHVGYFVQHEKKFGKLKTKVQNLSVLRSDLQLKVDAAKRNLETVYQLVEDWFAQVDAEVARYETLEALVNGQDLDQIKNISRRYGVGKMIREKTKIIDLLIHQGRNFSSVSPGAGSLHGVDFLPKDPDFESFPSRQSVTDELMKALSNDDITLFGVYGMGGIGKTMLINQICNQVKDDRLFEVVVIVTVSQNVELKKIQAKIADVLEFEAIKQIEDVTTRASVLSARLMREQSVLIVLDDLWTEDFNLHHVGIPYGQNKGCKVVATTRILKNFCGSHKFQESFEVKTIKEDESWDLFMKNVGDVPYSAVAREIVKECNGLPIALVVLGRALRNKDTLVWEDTALQLKDSHIEEIEGMNSKVFCSIKLSYDFLKNDIEKRCFLLCCLFPEDYKIAVTNELMMYFICDTHLRGSTNLKKVRGRLHTVLQLLTDSCLLLRDEKKSLVWMHDIIRDVAISIASKKDHGFFVEAGKGLTEWPSRNAQFARLSLMRNSISGLPDQPEVPHLVSLSLEGNKTLKDIPDRFFQGMKQMETLDLRSIGISKLPSSLSSLVSLRTLYLEHCVFDPSTDISLVGHLKKLVILSLQDCNLEHLPHKIVELTGLKSLNLSHNKSLQVPPNVISRLSQLEELYMKESFSGWEIEGWQSEMKASLDELIFLLKKGTLTTLHFSLDKSRSELHSEEDGLSRIRLDVTFGQRTGLDYRACHNFLDLMVSPPICQIIMVLLERVETLKVKKSNHLKSMAQIVPTHVGLKNMKSLGIEECNGMEFLMRVQEAAVARNTFSAFEDLVIRSMDNLKKLFDGPIPIGFIDKLKQLTVNKCNNMVNIFDSNLFKRVSNLEEIRIEGCNMLREIFNLEEAAESISGEGGNNVTIFFKLRKIDLQCLPSLEIIWKGVIPDGAGFDNLLILELYGCDRINHLFSPDIAPQLRQLEELNIQYCQSMVTLIAPEEGVVGSSSTALTPELGFFPKLKKLIIETCENFEQLWVARNLANSDKNPVLLPELIKLELKDLPELSDLHQGSTSLECPCLQHLEVVDCENLKRICLSHQRTPKLEKIVGNDETWFENIEWESPDDKQHMHHLFSALW</sequence>
<dbReference type="PANTHER" id="PTHR33463">
    <property type="entry name" value="NB-ARC DOMAIN-CONTAINING PROTEIN-RELATED"/>
    <property type="match status" value="1"/>
</dbReference>
<evidence type="ECO:0000259" key="6">
    <source>
        <dbReference type="Pfam" id="PF00931"/>
    </source>
</evidence>
<dbReference type="Pfam" id="PF00931">
    <property type="entry name" value="NB-ARC"/>
    <property type="match status" value="1"/>
</dbReference>
<evidence type="ECO:0000256" key="4">
    <source>
        <dbReference type="ARBA" id="ARBA00022821"/>
    </source>
</evidence>
<evidence type="ECO:0000313" key="8">
    <source>
        <dbReference type="EMBL" id="RZC48189.1"/>
    </source>
</evidence>
<dbReference type="InterPro" id="IPR042197">
    <property type="entry name" value="Apaf_helical"/>
</dbReference>
<dbReference type="InterPro" id="IPR001611">
    <property type="entry name" value="Leu-rich_rpt"/>
</dbReference>
<feature type="domain" description="NB-ARC" evidence="6">
    <location>
        <begin position="158"/>
        <end position="324"/>
    </location>
</feature>
<dbReference type="Pfam" id="PF23247">
    <property type="entry name" value="LRR_RPS2"/>
    <property type="match status" value="1"/>
</dbReference>
<evidence type="ECO:0000256" key="1">
    <source>
        <dbReference type="ARBA" id="ARBA00008894"/>
    </source>
</evidence>
<keyword evidence="5" id="KW-0067">ATP-binding</keyword>
<dbReference type="SUPFAM" id="SSF52058">
    <property type="entry name" value="L domain-like"/>
    <property type="match status" value="1"/>
</dbReference>
<feature type="domain" description="Disease resistance protein At4g27190-like leucine-rich repeats" evidence="7">
    <location>
        <begin position="807"/>
        <end position="958"/>
    </location>
</feature>
<dbReference type="EMBL" id="CM010715">
    <property type="protein sequence ID" value="RZC48189.1"/>
    <property type="molecule type" value="Genomic_DNA"/>
</dbReference>
<dbReference type="InterPro" id="IPR027417">
    <property type="entry name" value="P-loop_NTPase"/>
</dbReference>
<dbReference type="Proteomes" id="UP000316621">
    <property type="component" value="Chromosome 1"/>
</dbReference>
<dbReference type="PANTHER" id="PTHR33463:SF209">
    <property type="entry name" value="DISEASE RESISTANCE PROTEIN RPS2-LIKE"/>
    <property type="match status" value="1"/>
</dbReference>
<dbReference type="Pfam" id="PF13855">
    <property type="entry name" value="LRR_8"/>
    <property type="match status" value="2"/>
</dbReference>
<keyword evidence="2" id="KW-0433">Leucine-rich repeat</keyword>
<dbReference type="Gramene" id="RZC48189">
    <property type="protein sequence ID" value="RZC48189"/>
    <property type="gene ID" value="C5167_041130"/>
</dbReference>
<evidence type="ECO:0000256" key="5">
    <source>
        <dbReference type="ARBA" id="ARBA00022840"/>
    </source>
</evidence>
<dbReference type="OrthoDB" id="1898799at2759"/>
<dbReference type="Gene3D" id="3.40.50.300">
    <property type="entry name" value="P-loop containing nucleotide triphosphate hydrolases"/>
    <property type="match status" value="1"/>
</dbReference>
<dbReference type="OMA" id="ENEMRIY"/>
<dbReference type="Gene3D" id="3.80.10.10">
    <property type="entry name" value="Ribonuclease Inhibitor"/>
    <property type="match status" value="3"/>
</dbReference>